<dbReference type="PANTHER" id="PTHR39953">
    <property type="entry name" value="RE54151P"/>
    <property type="match status" value="1"/>
</dbReference>
<dbReference type="EMBL" id="OV170230">
    <property type="protein sequence ID" value="CAH0715416.1"/>
    <property type="molecule type" value="Genomic_DNA"/>
</dbReference>
<dbReference type="SUPFAM" id="SSF52980">
    <property type="entry name" value="Restriction endonuclease-like"/>
    <property type="match status" value="1"/>
</dbReference>
<dbReference type="Gene3D" id="3.90.320.10">
    <property type="match status" value="1"/>
</dbReference>
<evidence type="ECO:0000313" key="3">
    <source>
        <dbReference type="Proteomes" id="UP000838878"/>
    </source>
</evidence>
<dbReference type="GO" id="GO:0006281">
    <property type="term" value="P:DNA repair"/>
    <property type="evidence" value="ECO:0007669"/>
    <property type="project" value="UniProtKB-ARBA"/>
</dbReference>
<dbReference type="AlphaFoldDB" id="A0A8J9U7T0"/>
<evidence type="ECO:0000313" key="2">
    <source>
        <dbReference type="EMBL" id="CAH0715416.1"/>
    </source>
</evidence>
<feature type="non-terminal residue" evidence="2">
    <location>
        <position position="436"/>
    </location>
</feature>
<dbReference type="Pfam" id="PF09588">
    <property type="entry name" value="YqaJ"/>
    <property type="match status" value="1"/>
</dbReference>
<feature type="domain" description="YqaJ viral recombinase" evidence="1">
    <location>
        <begin position="257"/>
        <end position="380"/>
    </location>
</feature>
<dbReference type="InterPro" id="IPR011604">
    <property type="entry name" value="PDDEXK-like_dom_sf"/>
</dbReference>
<accession>A0A8J9U7T0</accession>
<protein>
    <recommendedName>
        <fullName evidence="1">YqaJ viral recombinase domain-containing protein</fullName>
    </recommendedName>
</protein>
<gene>
    <name evidence="2" type="ORF">BINO364_LOCUS2343</name>
</gene>
<proteinExistence type="predicted"/>
<name>A0A8J9U7T0_9NEOP</name>
<dbReference type="Proteomes" id="UP000838878">
    <property type="component" value="Chromosome 10"/>
</dbReference>
<dbReference type="OrthoDB" id="261614at2759"/>
<dbReference type="CDD" id="cd22343">
    <property type="entry name" value="PDDEXK_lambda_exonuclease-like"/>
    <property type="match status" value="1"/>
</dbReference>
<dbReference type="InterPro" id="IPR019080">
    <property type="entry name" value="YqaJ_viral_recombinase"/>
</dbReference>
<keyword evidence="3" id="KW-1185">Reference proteome</keyword>
<dbReference type="PANTHER" id="PTHR39953:SF1">
    <property type="entry name" value="RE54151P"/>
    <property type="match status" value="1"/>
</dbReference>
<sequence>MKLSNGFQVADSRNLPKVDYLMLLEYMHENECYNIAETRSAKALLASREAYVDTAVGYVEVKREGDMCTVQCRVTPEHKVKAKLYQITAVIKESDEKIVSVECNDCAASAGGCKHAICFAIWLIKRSDEPSVTSIICYWSKPKLAGAVGDQKFIMAKNIGKKKRSTPENINMNVTFSMFSEECKRRKMTTGMLLNYSGNHQFTLNDFSVFNLMLQFVNQEVDHCYEKFNIYSQEIITSDVIVKITEETKEQANSKLWHSMRQGRVTGSRIYESIHCKTQNGALVQSILGGYKVPETLAIRRGKLLEKEVLKELEKDLGVIETTGLILVSPIIGVSPDGICKDFVIEIKCPLYEKSLKNYIKNNKVQDKYKAQMMLQMHAAKKLKGWFCVADPSFEQTRLIHKYIVEYDNNYVMKLLDATEKFWKQFIFKLILDSAK</sequence>
<organism evidence="2 3">
    <name type="scientific">Brenthis ino</name>
    <name type="common">lesser marbled fritillary</name>
    <dbReference type="NCBI Taxonomy" id="405034"/>
    <lineage>
        <taxon>Eukaryota</taxon>
        <taxon>Metazoa</taxon>
        <taxon>Ecdysozoa</taxon>
        <taxon>Arthropoda</taxon>
        <taxon>Hexapoda</taxon>
        <taxon>Insecta</taxon>
        <taxon>Pterygota</taxon>
        <taxon>Neoptera</taxon>
        <taxon>Endopterygota</taxon>
        <taxon>Lepidoptera</taxon>
        <taxon>Glossata</taxon>
        <taxon>Ditrysia</taxon>
        <taxon>Papilionoidea</taxon>
        <taxon>Nymphalidae</taxon>
        <taxon>Heliconiinae</taxon>
        <taxon>Argynnini</taxon>
        <taxon>Brenthis</taxon>
    </lineage>
</organism>
<dbReference type="InterPro" id="IPR011335">
    <property type="entry name" value="Restrct_endonuc-II-like"/>
</dbReference>
<evidence type="ECO:0000259" key="1">
    <source>
        <dbReference type="Pfam" id="PF09588"/>
    </source>
</evidence>
<reference evidence="2" key="1">
    <citation type="submission" date="2021-12" db="EMBL/GenBank/DDBJ databases">
        <authorList>
            <person name="Martin H S."/>
        </authorList>
    </citation>
    <scope>NUCLEOTIDE SEQUENCE</scope>
</reference>